<name>A0AAV4QJ70_CAEEX</name>
<keyword evidence="2" id="KW-1185">Reference proteome</keyword>
<organism evidence="1 2">
    <name type="scientific">Caerostris extrusa</name>
    <name type="common">Bark spider</name>
    <name type="synonym">Caerostris bankana</name>
    <dbReference type="NCBI Taxonomy" id="172846"/>
    <lineage>
        <taxon>Eukaryota</taxon>
        <taxon>Metazoa</taxon>
        <taxon>Ecdysozoa</taxon>
        <taxon>Arthropoda</taxon>
        <taxon>Chelicerata</taxon>
        <taxon>Arachnida</taxon>
        <taxon>Araneae</taxon>
        <taxon>Araneomorphae</taxon>
        <taxon>Entelegynae</taxon>
        <taxon>Araneoidea</taxon>
        <taxon>Araneidae</taxon>
        <taxon>Caerostris</taxon>
    </lineage>
</organism>
<protein>
    <submittedName>
        <fullName evidence="1">Uncharacterized protein</fullName>
    </submittedName>
</protein>
<reference evidence="1 2" key="1">
    <citation type="submission" date="2021-06" db="EMBL/GenBank/DDBJ databases">
        <title>Caerostris extrusa draft genome.</title>
        <authorList>
            <person name="Kono N."/>
            <person name="Arakawa K."/>
        </authorList>
    </citation>
    <scope>NUCLEOTIDE SEQUENCE [LARGE SCALE GENOMIC DNA]</scope>
</reference>
<proteinExistence type="predicted"/>
<sequence length="95" mass="11179">MNFANRFPTSRRFAAATAKRPIASKMQSASPHPLTPEGELIFKSYFYVPFRRTLPLHPRKKEPASRSRSFGKWMIWRAAPFRVQWYFSACAAWKR</sequence>
<comment type="caution">
    <text evidence="1">The sequence shown here is derived from an EMBL/GenBank/DDBJ whole genome shotgun (WGS) entry which is preliminary data.</text>
</comment>
<gene>
    <name evidence="1" type="ORF">CEXT_796671</name>
</gene>
<dbReference type="AlphaFoldDB" id="A0AAV4QJ70"/>
<dbReference type="Proteomes" id="UP001054945">
    <property type="component" value="Unassembled WGS sequence"/>
</dbReference>
<evidence type="ECO:0000313" key="2">
    <source>
        <dbReference type="Proteomes" id="UP001054945"/>
    </source>
</evidence>
<dbReference type="EMBL" id="BPLR01006223">
    <property type="protein sequence ID" value="GIY08262.1"/>
    <property type="molecule type" value="Genomic_DNA"/>
</dbReference>
<evidence type="ECO:0000313" key="1">
    <source>
        <dbReference type="EMBL" id="GIY08262.1"/>
    </source>
</evidence>
<accession>A0AAV4QJ70</accession>